<reference evidence="3" key="1">
    <citation type="submission" date="2015-11" db="EMBL/GenBank/DDBJ databases">
        <authorList>
            <person name="Varghese N."/>
        </authorList>
    </citation>
    <scope>NUCLEOTIDE SEQUENCE [LARGE SCALE GENOMIC DNA]</scope>
    <source>
        <strain evidence="3">DSM 45899</strain>
    </source>
</reference>
<evidence type="ECO:0000259" key="1">
    <source>
        <dbReference type="Pfam" id="PF04149"/>
    </source>
</evidence>
<feature type="domain" description="DUF397" evidence="1">
    <location>
        <begin position="16"/>
        <end position="66"/>
    </location>
</feature>
<accession>A0A0S4R1T2</accession>
<dbReference type="AlphaFoldDB" id="A0A0S4R1T2"/>
<sequence length="75" mass="8235">MPRKFSYTHRDLASASWRSAAAEEGELNRVEVARVPGGMAMRDSDQPVGTVLLFTDAEWDDFLAGLADGEFDLTS</sequence>
<protein>
    <recommendedName>
        <fullName evidence="1">DUF397 domain-containing protein</fullName>
    </recommendedName>
</protein>
<evidence type="ECO:0000313" key="2">
    <source>
        <dbReference type="EMBL" id="CUU61164.1"/>
    </source>
</evidence>
<organism evidence="2 3">
    <name type="scientific">Parafrankia irregularis</name>
    <dbReference type="NCBI Taxonomy" id="795642"/>
    <lineage>
        <taxon>Bacteria</taxon>
        <taxon>Bacillati</taxon>
        <taxon>Actinomycetota</taxon>
        <taxon>Actinomycetes</taxon>
        <taxon>Frankiales</taxon>
        <taxon>Frankiaceae</taxon>
        <taxon>Parafrankia</taxon>
    </lineage>
</organism>
<evidence type="ECO:0000313" key="3">
    <source>
        <dbReference type="Proteomes" id="UP000198802"/>
    </source>
</evidence>
<dbReference type="InterPro" id="IPR007278">
    <property type="entry name" value="DUF397"/>
</dbReference>
<gene>
    <name evidence="2" type="ORF">Ga0074812_15913</name>
</gene>
<proteinExistence type="predicted"/>
<dbReference type="Proteomes" id="UP000198802">
    <property type="component" value="Unassembled WGS sequence"/>
</dbReference>
<keyword evidence="3" id="KW-1185">Reference proteome</keyword>
<name>A0A0S4R1T2_9ACTN</name>
<dbReference type="Pfam" id="PF04149">
    <property type="entry name" value="DUF397"/>
    <property type="match status" value="1"/>
</dbReference>
<dbReference type="RefSeq" id="WP_091287183.1">
    <property type="nucleotide sequence ID" value="NZ_FAOZ01000059.1"/>
</dbReference>
<dbReference type="EMBL" id="FAOZ01000059">
    <property type="protein sequence ID" value="CUU61164.1"/>
    <property type="molecule type" value="Genomic_DNA"/>
</dbReference>